<keyword evidence="5 6" id="KW-0472">Membrane</keyword>
<evidence type="ECO:0000313" key="7">
    <source>
        <dbReference type="EMBL" id="GLB48501.1"/>
    </source>
</evidence>
<keyword evidence="4 6" id="KW-1133">Transmembrane helix</keyword>
<dbReference type="EMBL" id="BRVO01000001">
    <property type="protein sequence ID" value="GLB48501.1"/>
    <property type="molecule type" value="Genomic_DNA"/>
</dbReference>
<protein>
    <submittedName>
        <fullName evidence="7">Membrane protein</fullName>
    </submittedName>
</protein>
<dbReference type="PANTHER" id="PTHR43461:SF1">
    <property type="entry name" value="TRANSMEMBRANE PROTEIN 256"/>
    <property type="match status" value="1"/>
</dbReference>
<feature type="transmembrane region" description="Helical" evidence="6">
    <location>
        <begin position="100"/>
        <end position="121"/>
    </location>
</feature>
<dbReference type="Pfam" id="PF04241">
    <property type="entry name" value="DUF423"/>
    <property type="match status" value="1"/>
</dbReference>
<evidence type="ECO:0000256" key="1">
    <source>
        <dbReference type="ARBA" id="ARBA00004141"/>
    </source>
</evidence>
<comment type="similarity">
    <text evidence="2">Belongs to the UPF0382 family.</text>
</comment>
<evidence type="ECO:0000256" key="4">
    <source>
        <dbReference type="ARBA" id="ARBA00022989"/>
    </source>
</evidence>
<feature type="transmembrane region" description="Helical" evidence="6">
    <location>
        <begin position="70"/>
        <end position="88"/>
    </location>
</feature>
<keyword evidence="8" id="KW-1185">Reference proteome</keyword>
<proteinExistence type="inferred from homology"/>
<evidence type="ECO:0000256" key="3">
    <source>
        <dbReference type="ARBA" id="ARBA00022692"/>
    </source>
</evidence>
<keyword evidence="3 6" id="KW-0812">Transmembrane</keyword>
<comment type="caution">
    <text evidence="7">The sequence shown here is derived from an EMBL/GenBank/DDBJ whole genome shotgun (WGS) entry which is preliminary data.</text>
</comment>
<evidence type="ECO:0000256" key="5">
    <source>
        <dbReference type="ARBA" id="ARBA00023136"/>
    </source>
</evidence>
<sequence length="127" mass="13688">MKTGKILATAAFLGLIAVVLGAFGAHGLKKLVTPEQVESFKTGVTYQMYHALALLAVGLAKIPASKQKKIFIFMLTGVLLFSGSIYLLTFKNFIPFNISFIGPITPLGGVAMIVGWGLFALSFKDYR</sequence>
<name>A0ABQ5MGE9_9FLAO</name>
<accession>A0ABQ5MGE9</accession>
<feature type="transmembrane region" description="Helical" evidence="6">
    <location>
        <begin position="45"/>
        <end position="63"/>
    </location>
</feature>
<dbReference type="Proteomes" id="UP001143543">
    <property type="component" value="Unassembled WGS sequence"/>
</dbReference>
<comment type="subcellular location">
    <subcellularLocation>
        <location evidence="1">Membrane</location>
        <topology evidence="1">Multi-pass membrane protein</topology>
    </subcellularLocation>
</comment>
<dbReference type="InterPro" id="IPR006696">
    <property type="entry name" value="DUF423"/>
</dbReference>
<evidence type="ECO:0000256" key="6">
    <source>
        <dbReference type="SAM" id="Phobius"/>
    </source>
</evidence>
<evidence type="ECO:0000313" key="8">
    <source>
        <dbReference type="Proteomes" id="UP001143543"/>
    </source>
</evidence>
<organism evidence="7 8">
    <name type="scientific">Neptunitalea lumnitzerae</name>
    <dbReference type="NCBI Taxonomy" id="2965509"/>
    <lineage>
        <taxon>Bacteria</taxon>
        <taxon>Pseudomonadati</taxon>
        <taxon>Bacteroidota</taxon>
        <taxon>Flavobacteriia</taxon>
        <taxon>Flavobacteriales</taxon>
        <taxon>Flavobacteriaceae</taxon>
        <taxon>Neptunitalea</taxon>
    </lineage>
</organism>
<gene>
    <name evidence="7" type="ORF">Y10_08690</name>
</gene>
<dbReference type="PANTHER" id="PTHR43461">
    <property type="entry name" value="TRANSMEMBRANE PROTEIN 256"/>
    <property type="match status" value="1"/>
</dbReference>
<dbReference type="RefSeq" id="WP_281764138.1">
    <property type="nucleotide sequence ID" value="NZ_BRVO01000001.1"/>
</dbReference>
<reference evidence="7" key="1">
    <citation type="submission" date="2022-07" db="EMBL/GenBank/DDBJ databases">
        <title>Taxonomy of Novel Oxalotrophic and Methylotrophic Bacteria.</title>
        <authorList>
            <person name="Sahin N."/>
            <person name="Tani A."/>
        </authorList>
    </citation>
    <scope>NUCLEOTIDE SEQUENCE</scope>
    <source>
        <strain evidence="7">Y10</strain>
    </source>
</reference>
<evidence type="ECO:0000256" key="2">
    <source>
        <dbReference type="ARBA" id="ARBA00009694"/>
    </source>
</evidence>